<dbReference type="InterPro" id="IPR029044">
    <property type="entry name" value="Nucleotide-diphossugar_trans"/>
</dbReference>
<dbReference type="AlphaFoldDB" id="A0A1V8RL90"/>
<evidence type="ECO:0000256" key="3">
    <source>
        <dbReference type="ARBA" id="ARBA00022842"/>
    </source>
</evidence>
<dbReference type="OrthoDB" id="9788272at2"/>
<dbReference type="PANTHER" id="PTHR43584:SF8">
    <property type="entry name" value="N-ACETYLMURAMATE ALPHA-1-PHOSPHATE URIDYLYLTRANSFERASE"/>
    <property type="match status" value="1"/>
</dbReference>
<evidence type="ECO:0000256" key="1">
    <source>
        <dbReference type="ARBA" id="ARBA00022679"/>
    </source>
</evidence>
<protein>
    <submittedName>
        <fullName evidence="5">Mannose-1-phosphate guanylyltransferase</fullName>
    </submittedName>
</protein>
<dbReference type="InterPro" id="IPR025877">
    <property type="entry name" value="MobA-like_NTP_Trfase"/>
</dbReference>
<keyword evidence="6" id="KW-1185">Reference proteome</keyword>
<organism evidence="5 6">
    <name type="scientific">Manganibacter manganicus</name>
    <dbReference type="NCBI Taxonomy" id="1873176"/>
    <lineage>
        <taxon>Bacteria</taxon>
        <taxon>Pseudomonadati</taxon>
        <taxon>Pseudomonadota</taxon>
        <taxon>Alphaproteobacteria</taxon>
        <taxon>Hyphomicrobiales</taxon>
        <taxon>Phyllobacteriaceae</taxon>
        <taxon>Manganibacter</taxon>
    </lineage>
</organism>
<accession>A0A1V8RL90</accession>
<dbReference type="Pfam" id="PF12804">
    <property type="entry name" value="NTP_transf_3"/>
    <property type="match status" value="1"/>
</dbReference>
<evidence type="ECO:0000256" key="2">
    <source>
        <dbReference type="ARBA" id="ARBA00022695"/>
    </source>
</evidence>
<sequence>MTDKPKIAMVLAAGLGKRMRPITDTLPKPLVKIAGKPLLDWGLDSLAASGVEKAIVNVHYLPEPILAHVAGRTAPRVVISDERAKLLESAGGIVKALPELGSAPFYVINSDTFWIEEGWIERGKSNLDRLALAWDGARMDILLMLANLDQATGHSGSTDFLMAPDSVLSRARGDPTGLIYAGAAIIHPRIFAGVAATSHSLNIYFDRAIAAGRLFGMKMHGHWITVGTPDAIPKAEAAVEKALADAP</sequence>
<reference evidence="5 6" key="1">
    <citation type="journal article" date="2016" name="Int. J. Syst. Evol. Microbiol.">
        <title>Pseudaminobacter manganicus sp. nov., isolated from sludge of a manganese mine.</title>
        <authorList>
            <person name="Li J."/>
            <person name="Huang J."/>
            <person name="Liao S."/>
            <person name="Wang G."/>
        </authorList>
    </citation>
    <scope>NUCLEOTIDE SEQUENCE [LARGE SCALE GENOMIC DNA]</scope>
    <source>
        <strain evidence="5 6">JH-7</strain>
    </source>
</reference>
<dbReference type="InterPro" id="IPR050065">
    <property type="entry name" value="GlmU-like"/>
</dbReference>
<name>A0A1V8RL90_9HYPH</name>
<evidence type="ECO:0000259" key="4">
    <source>
        <dbReference type="Pfam" id="PF12804"/>
    </source>
</evidence>
<keyword evidence="1 5" id="KW-0808">Transferase</keyword>
<dbReference type="EMBL" id="MDET01000045">
    <property type="protein sequence ID" value="OQM73968.1"/>
    <property type="molecule type" value="Genomic_DNA"/>
</dbReference>
<keyword evidence="3" id="KW-0460">Magnesium</keyword>
<gene>
    <name evidence="5" type="ORF">BFN67_06460</name>
</gene>
<comment type="caution">
    <text evidence="5">The sequence shown here is derived from an EMBL/GenBank/DDBJ whole genome shotgun (WGS) entry which is preliminary data.</text>
</comment>
<dbReference type="STRING" id="1873176.BFN67_06460"/>
<dbReference type="PANTHER" id="PTHR43584">
    <property type="entry name" value="NUCLEOTIDYL TRANSFERASE"/>
    <property type="match status" value="1"/>
</dbReference>
<proteinExistence type="predicted"/>
<evidence type="ECO:0000313" key="5">
    <source>
        <dbReference type="EMBL" id="OQM73968.1"/>
    </source>
</evidence>
<dbReference type="GO" id="GO:0016779">
    <property type="term" value="F:nucleotidyltransferase activity"/>
    <property type="evidence" value="ECO:0007669"/>
    <property type="project" value="UniProtKB-KW"/>
</dbReference>
<keyword evidence="2 5" id="KW-0548">Nucleotidyltransferase</keyword>
<dbReference type="RefSeq" id="WP_080921210.1">
    <property type="nucleotide sequence ID" value="NZ_MDET01000045.1"/>
</dbReference>
<dbReference type="SUPFAM" id="SSF53448">
    <property type="entry name" value="Nucleotide-diphospho-sugar transferases"/>
    <property type="match status" value="1"/>
</dbReference>
<dbReference type="Gene3D" id="3.90.550.10">
    <property type="entry name" value="Spore Coat Polysaccharide Biosynthesis Protein SpsA, Chain A"/>
    <property type="match status" value="1"/>
</dbReference>
<dbReference type="Proteomes" id="UP000191905">
    <property type="component" value="Unassembled WGS sequence"/>
</dbReference>
<dbReference type="CDD" id="cd06422">
    <property type="entry name" value="NTP_transferase_like_1"/>
    <property type="match status" value="1"/>
</dbReference>
<feature type="domain" description="MobA-like NTP transferase" evidence="4">
    <location>
        <begin position="8"/>
        <end position="141"/>
    </location>
</feature>
<evidence type="ECO:0000313" key="6">
    <source>
        <dbReference type="Proteomes" id="UP000191905"/>
    </source>
</evidence>